<keyword evidence="4" id="KW-1185">Reference proteome</keyword>
<reference evidence="3 4" key="1">
    <citation type="submission" date="2022-11" db="EMBL/GenBank/DDBJ databases">
        <title>Study of microbial diversity in lake waters.</title>
        <authorList>
            <person name="Zhang J."/>
        </authorList>
    </citation>
    <scope>NUCLEOTIDE SEQUENCE [LARGE SCALE GENOMIC DNA]</scope>
    <source>
        <strain evidence="3 4">DT12</strain>
    </source>
</reference>
<dbReference type="Pfam" id="PF03514">
    <property type="entry name" value="GRAS"/>
    <property type="match status" value="1"/>
</dbReference>
<dbReference type="Gene3D" id="3.40.50.150">
    <property type="entry name" value="Vaccinia Virus protein VP39"/>
    <property type="match status" value="1"/>
</dbReference>
<dbReference type="InterPro" id="IPR005202">
    <property type="entry name" value="TF_GRAS"/>
</dbReference>
<dbReference type="Proteomes" id="UP001208017">
    <property type="component" value="Unassembled WGS sequence"/>
</dbReference>
<keyword evidence="1" id="KW-0805">Transcription regulation</keyword>
<sequence length="372" mass="42086">MVDVLDTNKPSCPKKSLLTSLVEALYAKRDEEAQGVLERLVRDHLDPDQNPEDLIYYVFTSALSKRLQSKATDEINLYLKKYENTQIDLFNLVARHMPFVGGAGQLANLHLAPHMAGQERVTYLNIGIGTGRQEVALLELLKEQDQLPRQMTVIAVEPFLDALTEAERAIREACGRLGVEVDVRTLHTVSEELTDADWESFRPTDGSPLLINSAFALHHIRGVGEEAGTRERVFGKLGALQPAAVVLCEPNSDHFHSDLPVRFAACWHHFSHVFDFIDRIETTGEEKIALKMFFVREIEDILGNREENRYERHERAQTWAARLQSAGFELMIDEEAMQKVARLHPLMEVVKHEGYIGLDYRGETLVAVFCGV</sequence>
<dbReference type="EMBL" id="JAPMLT010000001">
    <property type="protein sequence ID" value="MCX7568366.1"/>
    <property type="molecule type" value="Genomic_DNA"/>
</dbReference>
<dbReference type="PANTHER" id="PTHR31636">
    <property type="entry name" value="OSJNBA0084A10.13 PROTEIN-RELATED"/>
    <property type="match status" value="1"/>
</dbReference>
<dbReference type="InterPro" id="IPR029063">
    <property type="entry name" value="SAM-dependent_MTases_sf"/>
</dbReference>
<evidence type="ECO:0000313" key="3">
    <source>
        <dbReference type="EMBL" id="MCX7568366.1"/>
    </source>
</evidence>
<dbReference type="SUPFAM" id="SSF53335">
    <property type="entry name" value="S-adenosyl-L-methionine-dependent methyltransferases"/>
    <property type="match status" value="1"/>
</dbReference>
<organism evidence="3 4">
    <name type="scientific">Tumebacillus lacus</name>
    <dbReference type="NCBI Taxonomy" id="2995335"/>
    <lineage>
        <taxon>Bacteria</taxon>
        <taxon>Bacillati</taxon>
        <taxon>Bacillota</taxon>
        <taxon>Bacilli</taxon>
        <taxon>Bacillales</taxon>
        <taxon>Alicyclobacillaceae</taxon>
        <taxon>Tumebacillus</taxon>
    </lineage>
</organism>
<comment type="caution">
    <text evidence="3">The sequence shown here is derived from an EMBL/GenBank/DDBJ whole genome shotgun (WGS) entry which is preliminary data.</text>
</comment>
<evidence type="ECO:0000313" key="4">
    <source>
        <dbReference type="Proteomes" id="UP001208017"/>
    </source>
</evidence>
<dbReference type="RefSeq" id="WP_267149622.1">
    <property type="nucleotide sequence ID" value="NZ_JAPMLT010000001.1"/>
</dbReference>
<evidence type="ECO:0000256" key="2">
    <source>
        <dbReference type="ARBA" id="ARBA00023163"/>
    </source>
</evidence>
<gene>
    <name evidence="3" type="ORF">OS242_00070</name>
</gene>
<evidence type="ECO:0008006" key="5">
    <source>
        <dbReference type="Google" id="ProtNLM"/>
    </source>
</evidence>
<proteinExistence type="predicted"/>
<dbReference type="PROSITE" id="PS50985">
    <property type="entry name" value="GRAS"/>
    <property type="match status" value="1"/>
</dbReference>
<accession>A0ABT3WUS2</accession>
<evidence type="ECO:0000256" key="1">
    <source>
        <dbReference type="ARBA" id="ARBA00023015"/>
    </source>
</evidence>
<protein>
    <recommendedName>
        <fullName evidence="5">GAI protein</fullName>
    </recommendedName>
</protein>
<keyword evidence="2" id="KW-0804">Transcription</keyword>
<name>A0ABT3WUS2_9BACL</name>